<dbReference type="Pfam" id="PF01593">
    <property type="entry name" value="Amino_oxidase"/>
    <property type="match status" value="1"/>
</dbReference>
<organism evidence="2">
    <name type="scientific">uncultured bacterium N27-1E</name>
    <dbReference type="NCBI Taxonomy" id="1497526"/>
    <lineage>
        <taxon>Bacteria</taxon>
        <taxon>environmental samples</taxon>
    </lineage>
</organism>
<feature type="domain" description="Amine oxidase" evidence="1">
    <location>
        <begin position="46"/>
        <end position="511"/>
    </location>
</feature>
<reference evidence="2" key="1">
    <citation type="submission" date="2014-02" db="EMBL/GenBank/DDBJ databases">
        <title>Screening of novel PKS from marine sediment.</title>
        <authorList>
            <person name="Xie F."/>
            <person name="Fu C."/>
            <person name="Dai H."/>
            <person name="Zhang L."/>
        </authorList>
    </citation>
    <scope>NUCLEOTIDE SEQUENCE</scope>
</reference>
<sequence length="523" mass="57670">MAGRVALLPGSRSRSRWGSRHIVKWQGEENISNQDYDVIVIGSGPGGLSAATLLQKRGLNCLLIDKNGVLGGKMISIEKDGYAYDLFPHGQVPMRGSAFEPIFAELGVSDEFVPALEPDDPRDIITLLYRRGDRKEYNRVTQGQAMADPEPFFTLWDLEDDQKEAAIRVMTEMAMMPDEEIDKLDGITMDEWLAEREVPGPLYNYLGFHANASLAEPIDLVAASEQILIMKQMMLQGGGGQYKGGFGGLTKVMVREFQKNGGTLIKNCKVDKINIEAGAVTGVTTPEGTFNAPVVVSSAGIQPTILRLCGEEYFDKTYVNYIKGLVPGWAFTSVRYFLDKPAMDTAMYVMYSDESWLDTPRFEKMKNGEIPEEVILFMVNHNFYDENAAPPGKQVLVSGTVCSSNPEAKEIEALWKKMDEQMQEFFPEIWEACERREYNGPKDIAELTRDSVIEGQGGECVGLAQIVGQCGSMKPDSNAPINGLYIAGADAGAKGMGTHQSALSGTAVARMVQQYLRGRAKMR</sequence>
<dbReference type="GO" id="GO:0016491">
    <property type="term" value="F:oxidoreductase activity"/>
    <property type="evidence" value="ECO:0007669"/>
    <property type="project" value="InterPro"/>
</dbReference>
<dbReference type="PANTHER" id="PTHR43734">
    <property type="entry name" value="PHYTOENE DESATURASE"/>
    <property type="match status" value="1"/>
</dbReference>
<dbReference type="InterPro" id="IPR036188">
    <property type="entry name" value="FAD/NAD-bd_sf"/>
</dbReference>
<gene>
    <name evidence="2" type="ORF">1e17</name>
</gene>
<dbReference type="EMBL" id="KJ508014">
    <property type="protein sequence ID" value="AHZ46203.1"/>
    <property type="molecule type" value="Genomic_DNA"/>
</dbReference>
<evidence type="ECO:0000259" key="1">
    <source>
        <dbReference type="Pfam" id="PF01593"/>
    </source>
</evidence>
<protein>
    <submittedName>
        <fullName evidence="2">Dehydrogenase</fullName>
    </submittedName>
</protein>
<accession>A0A059U115</accession>
<evidence type="ECO:0000313" key="2">
    <source>
        <dbReference type="EMBL" id="AHZ46203.1"/>
    </source>
</evidence>
<dbReference type="SUPFAM" id="SSF51905">
    <property type="entry name" value="FAD/NAD(P)-binding domain"/>
    <property type="match status" value="1"/>
</dbReference>
<dbReference type="AlphaFoldDB" id="A0A059U115"/>
<dbReference type="Gene3D" id="3.90.660.50">
    <property type="match status" value="1"/>
</dbReference>
<dbReference type="PANTHER" id="PTHR43734:SF1">
    <property type="entry name" value="PHYTOENE DESATURASE"/>
    <property type="match status" value="1"/>
</dbReference>
<dbReference type="Gene3D" id="3.50.50.60">
    <property type="entry name" value="FAD/NAD(P)-binding domain"/>
    <property type="match status" value="1"/>
</dbReference>
<proteinExistence type="predicted"/>
<dbReference type="InterPro" id="IPR002937">
    <property type="entry name" value="Amino_oxidase"/>
</dbReference>
<name>A0A059U115_9BACT</name>